<dbReference type="Pfam" id="PF05653">
    <property type="entry name" value="Mg_trans_NIPA"/>
    <property type="match status" value="1"/>
</dbReference>
<feature type="transmembrane region" description="Helical" evidence="6">
    <location>
        <begin position="273"/>
        <end position="292"/>
    </location>
</feature>
<dbReference type="SUPFAM" id="SSF103481">
    <property type="entry name" value="Multidrug resistance efflux transporter EmrE"/>
    <property type="match status" value="1"/>
</dbReference>
<name>A0A9P5MWQ6_9AGAM</name>
<dbReference type="PANTHER" id="PTHR12570">
    <property type="match status" value="1"/>
</dbReference>
<evidence type="ECO:0000256" key="1">
    <source>
        <dbReference type="ARBA" id="ARBA00004141"/>
    </source>
</evidence>
<feature type="transmembrane region" description="Helical" evidence="6">
    <location>
        <begin position="6"/>
        <end position="26"/>
    </location>
</feature>
<feature type="region of interest" description="Disordered" evidence="5">
    <location>
        <begin position="388"/>
        <end position="415"/>
    </location>
</feature>
<dbReference type="GO" id="GO:0016020">
    <property type="term" value="C:membrane"/>
    <property type="evidence" value="ECO:0007669"/>
    <property type="project" value="UniProtKB-SubCell"/>
</dbReference>
<dbReference type="InterPro" id="IPR037185">
    <property type="entry name" value="EmrE-like"/>
</dbReference>
<keyword evidence="3 6" id="KW-1133">Transmembrane helix</keyword>
<proteinExistence type="predicted"/>
<feature type="transmembrane region" description="Helical" evidence="6">
    <location>
        <begin position="147"/>
        <end position="166"/>
    </location>
</feature>
<keyword evidence="4 6" id="KW-0472">Membrane</keyword>
<dbReference type="EMBL" id="WHVB01000008">
    <property type="protein sequence ID" value="KAF8480443.1"/>
    <property type="molecule type" value="Genomic_DNA"/>
</dbReference>
<dbReference type="Proteomes" id="UP000759537">
    <property type="component" value="Unassembled WGS sequence"/>
</dbReference>
<reference evidence="7" key="2">
    <citation type="journal article" date="2020" name="Nat. Commun.">
        <title>Large-scale genome sequencing of mycorrhizal fungi provides insights into the early evolution of symbiotic traits.</title>
        <authorList>
            <person name="Miyauchi S."/>
            <person name="Kiss E."/>
            <person name="Kuo A."/>
            <person name="Drula E."/>
            <person name="Kohler A."/>
            <person name="Sanchez-Garcia M."/>
            <person name="Morin E."/>
            <person name="Andreopoulos B."/>
            <person name="Barry K.W."/>
            <person name="Bonito G."/>
            <person name="Buee M."/>
            <person name="Carver A."/>
            <person name="Chen C."/>
            <person name="Cichocki N."/>
            <person name="Clum A."/>
            <person name="Culley D."/>
            <person name="Crous P.W."/>
            <person name="Fauchery L."/>
            <person name="Girlanda M."/>
            <person name="Hayes R.D."/>
            <person name="Keri Z."/>
            <person name="LaButti K."/>
            <person name="Lipzen A."/>
            <person name="Lombard V."/>
            <person name="Magnuson J."/>
            <person name="Maillard F."/>
            <person name="Murat C."/>
            <person name="Nolan M."/>
            <person name="Ohm R.A."/>
            <person name="Pangilinan J."/>
            <person name="Pereira M.F."/>
            <person name="Perotto S."/>
            <person name="Peter M."/>
            <person name="Pfister S."/>
            <person name="Riley R."/>
            <person name="Sitrit Y."/>
            <person name="Stielow J.B."/>
            <person name="Szollosi G."/>
            <person name="Zifcakova L."/>
            <person name="Stursova M."/>
            <person name="Spatafora J.W."/>
            <person name="Tedersoo L."/>
            <person name="Vaario L.M."/>
            <person name="Yamada A."/>
            <person name="Yan M."/>
            <person name="Wang P."/>
            <person name="Xu J."/>
            <person name="Bruns T."/>
            <person name="Baldrian P."/>
            <person name="Vilgalys R."/>
            <person name="Dunand C."/>
            <person name="Henrissat B."/>
            <person name="Grigoriev I.V."/>
            <person name="Hibbett D."/>
            <person name="Nagy L.G."/>
            <person name="Martin F.M."/>
        </authorList>
    </citation>
    <scope>NUCLEOTIDE SEQUENCE</scope>
    <source>
        <strain evidence="7">Prilba</strain>
    </source>
</reference>
<organism evidence="7 8">
    <name type="scientific">Russula ochroleuca</name>
    <dbReference type="NCBI Taxonomy" id="152965"/>
    <lineage>
        <taxon>Eukaryota</taxon>
        <taxon>Fungi</taxon>
        <taxon>Dikarya</taxon>
        <taxon>Basidiomycota</taxon>
        <taxon>Agaricomycotina</taxon>
        <taxon>Agaricomycetes</taxon>
        <taxon>Russulales</taxon>
        <taxon>Russulaceae</taxon>
        <taxon>Russula</taxon>
    </lineage>
</organism>
<comment type="caution">
    <text evidence="7">The sequence shown here is derived from an EMBL/GenBank/DDBJ whole genome shotgun (WGS) entry which is preliminary data.</text>
</comment>
<evidence type="ECO:0000256" key="6">
    <source>
        <dbReference type="SAM" id="Phobius"/>
    </source>
</evidence>
<sequence length="415" mass="44841">MVEDKYVGLALAVSGTVAIGSSFIITKKGLNEAGERGHTYSQASDDHAYLKNPVWWAGMAIMVLGELANFAAYSFAPPILVTPLGSLSVIIGAILASYLLDEELGHLGRLGCTICILGSLIIVLHAPADKDIQTVDEILRYAVQPGFLLYCFCVLVFTLTMIYAIAPKYGRSNPLVYISICSLVGSVSIMAIKGFGIAVKLTLAGNNQFIYVSTYVFGIVVSFCIMVQMNYFNKALDTFSTNVVNPLYYVCFSTATIVASLILFQGINTDNPVNTVSLVVGFIIIFIGMHLLELSRKPAVTGHNALEHGILNPRLSLQGRTSIDGWPASAAAVTSSPGLHFGHARRSSRTPLFDAFEDAPNGSTHALGLQSLREEDAEDDELEAATERTRLRLEERRSRSHTGSPTGVADDPRRS</sequence>
<dbReference type="OrthoDB" id="6428174at2759"/>
<keyword evidence="8" id="KW-1185">Reference proteome</keyword>
<keyword evidence="2 6" id="KW-0812">Transmembrane</keyword>
<evidence type="ECO:0000256" key="4">
    <source>
        <dbReference type="ARBA" id="ARBA00023136"/>
    </source>
</evidence>
<feature type="transmembrane region" description="Helical" evidence="6">
    <location>
        <begin position="209"/>
        <end position="227"/>
    </location>
</feature>
<feature type="transmembrane region" description="Helical" evidence="6">
    <location>
        <begin position="107"/>
        <end position="127"/>
    </location>
</feature>
<feature type="transmembrane region" description="Helical" evidence="6">
    <location>
        <begin position="54"/>
        <end position="73"/>
    </location>
</feature>
<evidence type="ECO:0000256" key="5">
    <source>
        <dbReference type="SAM" id="MobiDB-lite"/>
    </source>
</evidence>
<feature type="transmembrane region" description="Helical" evidence="6">
    <location>
        <begin position="175"/>
        <end position="197"/>
    </location>
</feature>
<feature type="compositionally biased region" description="Basic and acidic residues" evidence="5">
    <location>
        <begin position="388"/>
        <end position="397"/>
    </location>
</feature>
<dbReference type="PANTHER" id="PTHR12570:SF85">
    <property type="entry name" value="DUF803 DOMAIN MEMBRANE PROTEIN (AFU_ORTHOLOGUE AFUA_1G15880)"/>
    <property type="match status" value="1"/>
</dbReference>
<gene>
    <name evidence="7" type="ORF">DFH94DRAFT_682147</name>
</gene>
<evidence type="ECO:0000313" key="7">
    <source>
        <dbReference type="EMBL" id="KAF8480443.1"/>
    </source>
</evidence>
<comment type="subcellular location">
    <subcellularLocation>
        <location evidence="1">Membrane</location>
        <topology evidence="1">Multi-pass membrane protein</topology>
    </subcellularLocation>
</comment>
<dbReference type="GO" id="GO:0015095">
    <property type="term" value="F:magnesium ion transmembrane transporter activity"/>
    <property type="evidence" value="ECO:0007669"/>
    <property type="project" value="InterPro"/>
</dbReference>
<dbReference type="InterPro" id="IPR008521">
    <property type="entry name" value="Mg_trans_NIPA"/>
</dbReference>
<evidence type="ECO:0000256" key="3">
    <source>
        <dbReference type="ARBA" id="ARBA00022989"/>
    </source>
</evidence>
<accession>A0A9P5MWQ6</accession>
<evidence type="ECO:0000313" key="8">
    <source>
        <dbReference type="Proteomes" id="UP000759537"/>
    </source>
</evidence>
<feature type="transmembrane region" description="Helical" evidence="6">
    <location>
        <begin position="79"/>
        <end position="100"/>
    </location>
</feature>
<feature type="transmembrane region" description="Helical" evidence="6">
    <location>
        <begin position="247"/>
        <end position="267"/>
    </location>
</feature>
<reference evidence="7" key="1">
    <citation type="submission" date="2019-10" db="EMBL/GenBank/DDBJ databases">
        <authorList>
            <consortium name="DOE Joint Genome Institute"/>
            <person name="Kuo A."/>
            <person name="Miyauchi S."/>
            <person name="Kiss E."/>
            <person name="Drula E."/>
            <person name="Kohler A."/>
            <person name="Sanchez-Garcia M."/>
            <person name="Andreopoulos B."/>
            <person name="Barry K.W."/>
            <person name="Bonito G."/>
            <person name="Buee M."/>
            <person name="Carver A."/>
            <person name="Chen C."/>
            <person name="Cichocki N."/>
            <person name="Clum A."/>
            <person name="Culley D."/>
            <person name="Crous P.W."/>
            <person name="Fauchery L."/>
            <person name="Girlanda M."/>
            <person name="Hayes R."/>
            <person name="Keri Z."/>
            <person name="LaButti K."/>
            <person name="Lipzen A."/>
            <person name="Lombard V."/>
            <person name="Magnuson J."/>
            <person name="Maillard F."/>
            <person name="Morin E."/>
            <person name="Murat C."/>
            <person name="Nolan M."/>
            <person name="Ohm R."/>
            <person name="Pangilinan J."/>
            <person name="Pereira M."/>
            <person name="Perotto S."/>
            <person name="Peter M."/>
            <person name="Riley R."/>
            <person name="Sitrit Y."/>
            <person name="Stielow B."/>
            <person name="Szollosi G."/>
            <person name="Zifcakova L."/>
            <person name="Stursova M."/>
            <person name="Spatafora J.W."/>
            <person name="Tedersoo L."/>
            <person name="Vaario L.-M."/>
            <person name="Yamada A."/>
            <person name="Yan M."/>
            <person name="Wang P."/>
            <person name="Xu J."/>
            <person name="Bruns T."/>
            <person name="Baldrian P."/>
            <person name="Vilgalys R."/>
            <person name="Henrissat B."/>
            <person name="Grigoriev I.V."/>
            <person name="Hibbett D."/>
            <person name="Nagy L.G."/>
            <person name="Martin F.M."/>
        </authorList>
    </citation>
    <scope>NUCLEOTIDE SEQUENCE</scope>
    <source>
        <strain evidence="7">Prilba</strain>
    </source>
</reference>
<protein>
    <submittedName>
        <fullName evidence="7">DUF803-domain-containing protein</fullName>
    </submittedName>
</protein>
<dbReference type="AlphaFoldDB" id="A0A9P5MWQ6"/>
<evidence type="ECO:0000256" key="2">
    <source>
        <dbReference type="ARBA" id="ARBA00022692"/>
    </source>
</evidence>